<accession>A0AAD9XSI2</accession>
<dbReference type="InterPro" id="IPR025558">
    <property type="entry name" value="DUF4283"/>
</dbReference>
<feature type="chain" id="PRO_5042043234" description="DUF4283 domain-containing protein" evidence="1">
    <location>
        <begin position="21"/>
        <end position="505"/>
    </location>
</feature>
<keyword evidence="4" id="KW-1185">Reference proteome</keyword>
<dbReference type="Proteomes" id="UP001280121">
    <property type="component" value="Unassembled WGS sequence"/>
</dbReference>
<dbReference type="AlphaFoldDB" id="A0AAD9XSI2"/>
<evidence type="ECO:0000313" key="4">
    <source>
        <dbReference type="Proteomes" id="UP001280121"/>
    </source>
</evidence>
<organism evidence="3 4">
    <name type="scientific">Dipteronia dyeriana</name>
    <dbReference type="NCBI Taxonomy" id="168575"/>
    <lineage>
        <taxon>Eukaryota</taxon>
        <taxon>Viridiplantae</taxon>
        <taxon>Streptophyta</taxon>
        <taxon>Embryophyta</taxon>
        <taxon>Tracheophyta</taxon>
        <taxon>Spermatophyta</taxon>
        <taxon>Magnoliopsida</taxon>
        <taxon>eudicotyledons</taxon>
        <taxon>Gunneridae</taxon>
        <taxon>Pentapetalae</taxon>
        <taxon>rosids</taxon>
        <taxon>malvids</taxon>
        <taxon>Sapindales</taxon>
        <taxon>Sapindaceae</taxon>
        <taxon>Hippocastanoideae</taxon>
        <taxon>Acereae</taxon>
        <taxon>Dipteronia</taxon>
    </lineage>
</organism>
<evidence type="ECO:0000259" key="2">
    <source>
        <dbReference type="Pfam" id="PF14111"/>
    </source>
</evidence>
<dbReference type="EMBL" id="JANJYI010000001">
    <property type="protein sequence ID" value="KAK2664984.1"/>
    <property type="molecule type" value="Genomic_DNA"/>
</dbReference>
<feature type="signal peptide" evidence="1">
    <location>
        <begin position="1"/>
        <end position="20"/>
    </location>
</feature>
<name>A0AAD9XSI2_9ROSI</name>
<evidence type="ECO:0000256" key="1">
    <source>
        <dbReference type="SAM" id="SignalP"/>
    </source>
</evidence>
<feature type="domain" description="DUF4283" evidence="2">
    <location>
        <begin position="64"/>
        <end position="137"/>
    </location>
</feature>
<dbReference type="PANTHER" id="PTHR31286:SF167">
    <property type="entry name" value="OS09G0268800 PROTEIN"/>
    <property type="match status" value="1"/>
</dbReference>
<dbReference type="Pfam" id="PF14111">
    <property type="entry name" value="DUF4283"/>
    <property type="match status" value="1"/>
</dbReference>
<evidence type="ECO:0000313" key="3">
    <source>
        <dbReference type="EMBL" id="KAK2664984.1"/>
    </source>
</evidence>
<reference evidence="3" key="1">
    <citation type="journal article" date="2023" name="Plant J.">
        <title>Genome sequences and population genomics provide insights into the demographic history, inbreeding, and mutation load of two 'living fossil' tree species of Dipteronia.</title>
        <authorList>
            <person name="Feng Y."/>
            <person name="Comes H.P."/>
            <person name="Chen J."/>
            <person name="Zhu S."/>
            <person name="Lu R."/>
            <person name="Zhang X."/>
            <person name="Li P."/>
            <person name="Qiu J."/>
            <person name="Olsen K.M."/>
            <person name="Qiu Y."/>
        </authorList>
    </citation>
    <scope>NUCLEOTIDE SEQUENCE</scope>
    <source>
        <strain evidence="3">KIB01</strain>
    </source>
</reference>
<dbReference type="InterPro" id="IPR040256">
    <property type="entry name" value="At4g02000-like"/>
</dbReference>
<comment type="caution">
    <text evidence="3">The sequence shown here is derived from an EMBL/GenBank/DDBJ whole genome shotgun (WGS) entry which is preliminary data.</text>
</comment>
<keyword evidence="1" id="KW-0732">Signal</keyword>
<gene>
    <name evidence="3" type="ORF">Ddye_003558</name>
</gene>
<proteinExistence type="predicted"/>
<dbReference type="PANTHER" id="PTHR31286">
    <property type="entry name" value="GLYCINE-RICH CELL WALL STRUCTURAL PROTEIN 1.8-LIKE"/>
    <property type="match status" value="1"/>
</dbReference>
<protein>
    <recommendedName>
        <fullName evidence="2">DUF4283 domain-containing protein</fullName>
    </recommendedName>
</protein>
<sequence length="505" mass="57517">MSHLMLSGQLTLLMWQHLRCGSSSGGVHLINGLDLKTLCATMSLKELEGPVRKLEGDLKIDGERKLSLCLVGKVMANKLIHRDVFWRVLLRIWKLRKSIYVEVVSDNIFTYHFQDTEDRRRVLTGRPWSFDNFLIVLVEPNGKSDILHMPFDRAAFWIQIHNVPLLCITKRIWQFLGNLIGDVVEIDEGASGDCDDFEAEELLFGAWLKDNVPIIRPMKQETTVSLQCRLSQERDSRGDRRKVVDITHKSPFAGSNLVVPVPAEDWTLDMVRRESDMEGALSFVGKASDCDSNDFKFGRSLGVGHEVGFSVQISDETEISHLDFWRSDHRPLLVEVSNSRRCHERDRFNRRFHFEAYWAEDEGSQLLIERNYKISPLSGACKLKTNWINSLSKRNDYGNKGQKRIGTRMVTGRQGAGIIIRNHLRVVRFAMGENFVPAVIESDVKAVVDMINMGVAPTADVGTIGGDILCLIYGKPILFLLFLERPIRLHMVLRSLRCLLQMGLV</sequence>